<proteinExistence type="predicted"/>
<protein>
    <submittedName>
        <fullName evidence="1">Uncharacterized protein</fullName>
    </submittedName>
</protein>
<sequence length="58" mass="6866">MQLVNVINDRDISPSVNWCTKNLIDKDWQIILNWPSPGIKFQFNKEEDAVWFSLNCIK</sequence>
<accession>A0A6J5T0Z5</accession>
<dbReference type="EMBL" id="LR797503">
    <property type="protein sequence ID" value="CAB4220651.1"/>
    <property type="molecule type" value="Genomic_DNA"/>
</dbReference>
<reference evidence="1" key="1">
    <citation type="submission" date="2020-05" db="EMBL/GenBank/DDBJ databases">
        <authorList>
            <person name="Chiriac C."/>
            <person name="Salcher M."/>
            <person name="Ghai R."/>
            <person name="Kavagutti S V."/>
        </authorList>
    </citation>
    <scope>NUCLEOTIDE SEQUENCE</scope>
</reference>
<organism evidence="1">
    <name type="scientific">uncultured Caudovirales phage</name>
    <dbReference type="NCBI Taxonomy" id="2100421"/>
    <lineage>
        <taxon>Viruses</taxon>
        <taxon>Duplodnaviria</taxon>
        <taxon>Heunggongvirae</taxon>
        <taxon>Uroviricota</taxon>
        <taxon>Caudoviricetes</taxon>
        <taxon>Peduoviridae</taxon>
        <taxon>Maltschvirus</taxon>
        <taxon>Maltschvirus maltsch</taxon>
    </lineage>
</organism>
<name>A0A6J5T0Z5_9CAUD</name>
<evidence type="ECO:0000313" key="1">
    <source>
        <dbReference type="EMBL" id="CAB4220651.1"/>
    </source>
</evidence>
<gene>
    <name evidence="1" type="ORF">UFOVP1636_19</name>
</gene>